<proteinExistence type="predicted"/>
<protein>
    <submittedName>
        <fullName evidence="2">Uncharacterized protein</fullName>
    </submittedName>
</protein>
<organism evidence="2 3">
    <name type="scientific">SAR92 clade bacterium H455</name>
    <dbReference type="NCBI Taxonomy" id="2974818"/>
    <lineage>
        <taxon>Bacteria</taxon>
        <taxon>Pseudomonadati</taxon>
        <taxon>Pseudomonadota</taxon>
        <taxon>Gammaproteobacteria</taxon>
        <taxon>Cellvibrionales</taxon>
        <taxon>Porticoccaceae</taxon>
        <taxon>SAR92 clade</taxon>
    </lineage>
</organism>
<name>A0ABY5TNW7_9GAMM</name>
<keyword evidence="1" id="KW-1133">Transmembrane helix</keyword>
<keyword evidence="1" id="KW-0812">Transmembrane</keyword>
<keyword evidence="1" id="KW-0472">Membrane</keyword>
<evidence type="ECO:0000256" key="1">
    <source>
        <dbReference type="SAM" id="Phobius"/>
    </source>
</evidence>
<evidence type="ECO:0000313" key="3">
    <source>
        <dbReference type="Proteomes" id="UP001059934"/>
    </source>
</evidence>
<accession>A0ABY5TNW7</accession>
<gene>
    <name evidence="2" type="ORF">NYF23_09115</name>
</gene>
<dbReference type="Proteomes" id="UP001059934">
    <property type="component" value="Chromosome"/>
</dbReference>
<reference evidence="2" key="1">
    <citation type="submission" date="2022-08" db="EMBL/GenBank/DDBJ databases">
        <title>Catabolic pathway analysis in culturable SAR92 clade bacteria reveals their overlooked roles in DMSP degradation in coastal seas.</title>
        <authorList>
            <person name="He X."/>
            <person name="Zhang X."/>
            <person name="Zhang Y."/>
        </authorList>
    </citation>
    <scope>NUCLEOTIDE SEQUENCE</scope>
    <source>
        <strain evidence="2">H455</strain>
    </source>
</reference>
<sequence>MLDQPLGGLKNVLLVYAASAAMLMMVALLVTRGASPFKSQ</sequence>
<evidence type="ECO:0000313" key="2">
    <source>
        <dbReference type="EMBL" id="UVW34181.1"/>
    </source>
</evidence>
<dbReference type="EMBL" id="CP103416">
    <property type="protein sequence ID" value="UVW34181.1"/>
    <property type="molecule type" value="Genomic_DNA"/>
</dbReference>
<feature type="transmembrane region" description="Helical" evidence="1">
    <location>
        <begin position="12"/>
        <end position="31"/>
    </location>
</feature>
<keyword evidence="3" id="KW-1185">Reference proteome</keyword>